<dbReference type="PROSITE" id="PS00889">
    <property type="entry name" value="CNMP_BINDING_2"/>
    <property type="match status" value="1"/>
</dbReference>
<dbReference type="InterPro" id="IPR000595">
    <property type="entry name" value="cNMP-bd_dom"/>
</dbReference>
<keyword evidence="6" id="KW-0472">Membrane</keyword>
<evidence type="ECO:0000256" key="5">
    <source>
        <dbReference type="ARBA" id="ARBA00023065"/>
    </source>
</evidence>
<dbReference type="CDD" id="cd00038">
    <property type="entry name" value="CAP_ED"/>
    <property type="match status" value="1"/>
</dbReference>
<evidence type="ECO:0000256" key="6">
    <source>
        <dbReference type="ARBA" id="ARBA00023136"/>
    </source>
</evidence>
<evidence type="ECO:0000256" key="4">
    <source>
        <dbReference type="ARBA" id="ARBA00022989"/>
    </source>
</evidence>
<comment type="caution">
    <text evidence="10">The sequence shown here is derived from an EMBL/GenBank/DDBJ whole genome shotgun (WGS) entry which is preliminary data.</text>
</comment>
<protein>
    <submittedName>
        <fullName evidence="10">Crp/Fnr family transcriptional regulator</fullName>
    </submittedName>
</protein>
<dbReference type="EMBL" id="JBHTEK010000001">
    <property type="protein sequence ID" value="MFC7669072.1"/>
    <property type="molecule type" value="Genomic_DNA"/>
</dbReference>
<dbReference type="PANTHER" id="PTHR45638">
    <property type="entry name" value="CYCLIC NUCLEOTIDE-GATED CATION CHANNEL SUBUNIT A"/>
    <property type="match status" value="1"/>
</dbReference>
<dbReference type="SMART" id="SM00100">
    <property type="entry name" value="cNMP"/>
    <property type="match status" value="1"/>
</dbReference>
<evidence type="ECO:0000256" key="3">
    <source>
        <dbReference type="ARBA" id="ARBA00022692"/>
    </source>
</evidence>
<keyword evidence="4" id="KW-1133">Transmembrane helix</keyword>
<dbReference type="PROSITE" id="PS50042">
    <property type="entry name" value="CNMP_BINDING_3"/>
    <property type="match status" value="1"/>
</dbReference>
<dbReference type="Proteomes" id="UP001596513">
    <property type="component" value="Unassembled WGS sequence"/>
</dbReference>
<evidence type="ECO:0000256" key="1">
    <source>
        <dbReference type="ARBA" id="ARBA00004141"/>
    </source>
</evidence>
<name>A0ABW2U8C0_9BACT</name>
<keyword evidence="7" id="KW-1071">Ligand-gated ion channel</keyword>
<keyword evidence="8" id="KW-0407">Ion channel</keyword>
<sequence length="229" mass="25319">MRHGAAAFSAWTIALALQQWRAQPATVAFLYPHLLSANPLVRESAVELLRQLPIVRPAAYDNLLAQYPDISHLLMTTPAPTASATARERVLMLKGTTLFAETTENVLGTIVPIMKEVVFQPNQEIFVKGTLGTSLFIVSEGEVGIFDGPRQLTTFRKGDFFGELSLLDAEARSATALAVGPVVAFRIDQEDFYDVMEECPEVARNIMRVLCQRLRRQNEKMQSAEPTAA</sequence>
<dbReference type="InterPro" id="IPR018488">
    <property type="entry name" value="cNMP-bd_CS"/>
</dbReference>
<comment type="subcellular location">
    <subcellularLocation>
        <location evidence="1">Membrane</location>
        <topology evidence="1">Multi-pass membrane protein</topology>
    </subcellularLocation>
</comment>
<evidence type="ECO:0000313" key="10">
    <source>
        <dbReference type="EMBL" id="MFC7669072.1"/>
    </source>
</evidence>
<proteinExistence type="predicted"/>
<evidence type="ECO:0000256" key="8">
    <source>
        <dbReference type="ARBA" id="ARBA00023303"/>
    </source>
</evidence>
<gene>
    <name evidence="10" type="ORF">ACFQT0_18250</name>
</gene>
<dbReference type="InterPro" id="IPR018490">
    <property type="entry name" value="cNMP-bd_dom_sf"/>
</dbReference>
<dbReference type="Gene3D" id="2.60.120.10">
    <property type="entry name" value="Jelly Rolls"/>
    <property type="match status" value="1"/>
</dbReference>
<dbReference type="RefSeq" id="WP_380204593.1">
    <property type="nucleotide sequence ID" value="NZ_JBHTEK010000001.1"/>
</dbReference>
<dbReference type="PANTHER" id="PTHR45638:SF11">
    <property type="entry name" value="CYCLIC NUCLEOTIDE-GATED CATION CHANNEL SUBUNIT A"/>
    <property type="match status" value="1"/>
</dbReference>
<feature type="domain" description="Cyclic nucleotide-binding" evidence="9">
    <location>
        <begin position="98"/>
        <end position="213"/>
    </location>
</feature>
<keyword evidence="5" id="KW-0406">Ion transport</keyword>
<evidence type="ECO:0000256" key="2">
    <source>
        <dbReference type="ARBA" id="ARBA00022448"/>
    </source>
</evidence>
<keyword evidence="2" id="KW-0813">Transport</keyword>
<evidence type="ECO:0000259" key="9">
    <source>
        <dbReference type="PROSITE" id="PS50042"/>
    </source>
</evidence>
<dbReference type="InterPro" id="IPR014710">
    <property type="entry name" value="RmlC-like_jellyroll"/>
</dbReference>
<dbReference type="InterPro" id="IPR050866">
    <property type="entry name" value="CNG_cation_channel"/>
</dbReference>
<dbReference type="SUPFAM" id="SSF51206">
    <property type="entry name" value="cAMP-binding domain-like"/>
    <property type="match status" value="1"/>
</dbReference>
<evidence type="ECO:0000256" key="7">
    <source>
        <dbReference type="ARBA" id="ARBA00023286"/>
    </source>
</evidence>
<keyword evidence="3" id="KW-0812">Transmembrane</keyword>
<organism evidence="10 11">
    <name type="scientific">Hymenobacter humi</name>
    <dbReference type="NCBI Taxonomy" id="1411620"/>
    <lineage>
        <taxon>Bacteria</taxon>
        <taxon>Pseudomonadati</taxon>
        <taxon>Bacteroidota</taxon>
        <taxon>Cytophagia</taxon>
        <taxon>Cytophagales</taxon>
        <taxon>Hymenobacteraceae</taxon>
        <taxon>Hymenobacter</taxon>
    </lineage>
</organism>
<accession>A0ABW2U8C0</accession>
<keyword evidence="11" id="KW-1185">Reference proteome</keyword>
<evidence type="ECO:0000313" key="11">
    <source>
        <dbReference type="Proteomes" id="UP001596513"/>
    </source>
</evidence>
<reference evidence="11" key="1">
    <citation type="journal article" date="2019" name="Int. J. Syst. Evol. Microbiol.">
        <title>The Global Catalogue of Microorganisms (GCM) 10K type strain sequencing project: providing services to taxonomists for standard genome sequencing and annotation.</title>
        <authorList>
            <consortium name="The Broad Institute Genomics Platform"/>
            <consortium name="The Broad Institute Genome Sequencing Center for Infectious Disease"/>
            <person name="Wu L."/>
            <person name="Ma J."/>
        </authorList>
    </citation>
    <scope>NUCLEOTIDE SEQUENCE [LARGE SCALE GENOMIC DNA]</scope>
    <source>
        <strain evidence="11">JCM 19635</strain>
    </source>
</reference>
<dbReference type="Pfam" id="PF00027">
    <property type="entry name" value="cNMP_binding"/>
    <property type="match status" value="1"/>
</dbReference>